<dbReference type="PANTHER" id="PTHR14790">
    <property type="entry name" value="RECQ-MEDIATED GENOME INSTABILITY PROTEIN 1 RMI1"/>
    <property type="match status" value="1"/>
</dbReference>
<evidence type="ECO:0000259" key="6">
    <source>
        <dbReference type="Pfam" id="PF21000"/>
    </source>
</evidence>
<dbReference type="GO" id="GO:0000166">
    <property type="term" value="F:nucleotide binding"/>
    <property type="evidence" value="ECO:0007669"/>
    <property type="project" value="InterPro"/>
</dbReference>
<dbReference type="SMART" id="SM01161">
    <property type="entry name" value="DUF1767"/>
    <property type="match status" value="1"/>
</dbReference>
<reference evidence="7" key="1">
    <citation type="submission" date="2015-12" db="EMBL/GenBank/DDBJ databases">
        <title>De novo transcriptome assembly of four potential Pierce s Disease insect vectors from Arizona vineyards.</title>
        <authorList>
            <person name="Tassone E.E."/>
        </authorList>
    </citation>
    <scope>NUCLEOTIDE SEQUENCE</scope>
</reference>
<dbReference type="GO" id="GO:0000712">
    <property type="term" value="P:resolution of meiotic recombination intermediates"/>
    <property type="evidence" value="ECO:0007669"/>
    <property type="project" value="TreeGrafter"/>
</dbReference>
<protein>
    <recommendedName>
        <fullName evidence="2">RecQ-mediated genome instability protein 1</fullName>
    </recommendedName>
</protein>
<dbReference type="Pfam" id="PF21000">
    <property type="entry name" value="RMI1_N_N"/>
    <property type="match status" value="1"/>
</dbReference>
<dbReference type="InterPro" id="IPR042470">
    <property type="entry name" value="RMI1_N_C_sf"/>
</dbReference>
<evidence type="ECO:0000259" key="4">
    <source>
        <dbReference type="Pfam" id="PF08585"/>
    </source>
</evidence>
<dbReference type="PANTHER" id="PTHR14790:SF15">
    <property type="entry name" value="RECQ-MEDIATED GENOME INSTABILITY PROTEIN 1"/>
    <property type="match status" value="1"/>
</dbReference>
<dbReference type="InterPro" id="IPR049363">
    <property type="entry name" value="RMI1_N"/>
</dbReference>
<dbReference type="AlphaFoldDB" id="A0A1B6CY33"/>
<evidence type="ECO:0000259" key="5">
    <source>
        <dbReference type="Pfam" id="PF16099"/>
    </source>
</evidence>
<evidence type="ECO:0000256" key="3">
    <source>
        <dbReference type="SAM" id="MobiDB-lite"/>
    </source>
</evidence>
<feature type="compositionally biased region" description="Polar residues" evidence="3">
    <location>
        <begin position="285"/>
        <end position="322"/>
    </location>
</feature>
<feature type="domain" description="RecQ-mediated genome instability protein 1 C-terminal OB-fold" evidence="5">
    <location>
        <begin position="363"/>
        <end position="473"/>
    </location>
</feature>
<dbReference type="Pfam" id="PF08585">
    <property type="entry name" value="RMI1_N_C"/>
    <property type="match status" value="1"/>
</dbReference>
<feature type="domain" description="RecQ mediated genome instability protein 1 OB-fold" evidence="4">
    <location>
        <begin position="63"/>
        <end position="195"/>
    </location>
</feature>
<dbReference type="FunFam" id="2.40.50.770:FF:000002">
    <property type="entry name" value="recQ-mediated genome instability protein 1"/>
    <property type="match status" value="1"/>
</dbReference>
<gene>
    <name evidence="7" type="ORF">g.16748</name>
</gene>
<dbReference type="GO" id="GO:0016604">
    <property type="term" value="C:nuclear body"/>
    <property type="evidence" value="ECO:0007669"/>
    <property type="project" value="TreeGrafter"/>
</dbReference>
<dbReference type="EMBL" id="GEDC01019043">
    <property type="protein sequence ID" value="JAS18255.1"/>
    <property type="molecule type" value="Transcribed_RNA"/>
</dbReference>
<dbReference type="Pfam" id="PF16099">
    <property type="entry name" value="RMI1_C"/>
    <property type="match status" value="1"/>
</dbReference>
<feature type="domain" description="RMI1 N-terminal" evidence="6">
    <location>
        <begin position="14"/>
        <end position="58"/>
    </location>
</feature>
<sequence>MILQICNHLKDNSISLSPDNPWLLGCVEYFRSQNGQCGFQQLLDYVGNQWLLADLCDIQEPVLPNTVLQDASFILTGKYSVQVNWMRDVGQSSYSQLKNLQDSNDSKSNEILTLDKPEKWEPRATRMLMMEITDGVTTIKAMEYSHINDLQESFLPGIKILISGPVECRHKVLLLKGQNVTLLGGEVSSLLIPNSIENIIAKSLNLEQSEGDITSRNNITLRRDTTPLPRSINNNEDLRRRIEDPIDMLADDDDDELLLQVQTDSFQPTSTLQNKTTSTTTSSSGFENTNFQSNSRLQQFKDTVSSSRPQSGPQHHQNKNSSIISQNVTSSDKMDHDQSILLWEEDLTLDDDDDMILGSLEEQPQYPYTKQLNCAVQSLTSKLKIRDDEWVITAMISDGKNSFDVEFSSEVVDEIFGFSAVEVQAKRVEMNKNPAIKEKINLMLKNGQQKIKTLKCMMTIEFTSATDIPKVVIVDL</sequence>
<proteinExistence type="inferred from homology"/>
<feature type="region of interest" description="Disordered" evidence="3">
    <location>
        <begin position="263"/>
        <end position="322"/>
    </location>
</feature>
<accession>A0A1B6CY33</accession>
<dbReference type="GO" id="GO:0031422">
    <property type="term" value="C:RecQ family helicase-topoisomerase III complex"/>
    <property type="evidence" value="ECO:0007669"/>
    <property type="project" value="TreeGrafter"/>
</dbReference>
<evidence type="ECO:0000256" key="1">
    <source>
        <dbReference type="ARBA" id="ARBA00006395"/>
    </source>
</evidence>
<comment type="similarity">
    <text evidence="1">Belongs to the RMI1 family.</text>
</comment>
<name>A0A1B6CY33_9HEMI</name>
<organism evidence="7">
    <name type="scientific">Clastoptera arizonana</name>
    <name type="common">Arizona spittle bug</name>
    <dbReference type="NCBI Taxonomy" id="38151"/>
    <lineage>
        <taxon>Eukaryota</taxon>
        <taxon>Metazoa</taxon>
        <taxon>Ecdysozoa</taxon>
        <taxon>Arthropoda</taxon>
        <taxon>Hexapoda</taxon>
        <taxon>Insecta</taxon>
        <taxon>Pterygota</taxon>
        <taxon>Neoptera</taxon>
        <taxon>Paraneoptera</taxon>
        <taxon>Hemiptera</taxon>
        <taxon>Auchenorrhyncha</taxon>
        <taxon>Cercopoidea</taxon>
        <taxon>Clastopteridae</taxon>
        <taxon>Clastoptera</taxon>
    </lineage>
</organism>
<dbReference type="Gene3D" id="2.40.50.770">
    <property type="entry name" value="RecQ-mediated genome instability protein Rmi1, C-terminal domain"/>
    <property type="match status" value="1"/>
</dbReference>
<dbReference type="GO" id="GO:0000724">
    <property type="term" value="P:double-strand break repair via homologous recombination"/>
    <property type="evidence" value="ECO:0007669"/>
    <property type="project" value="TreeGrafter"/>
</dbReference>
<dbReference type="InterPro" id="IPR013894">
    <property type="entry name" value="RMI1_OB"/>
</dbReference>
<evidence type="ECO:0000256" key="2">
    <source>
        <dbReference type="ARBA" id="ARBA00018987"/>
    </source>
</evidence>
<dbReference type="InterPro" id="IPR032199">
    <property type="entry name" value="RMI1_C"/>
</dbReference>
<evidence type="ECO:0000313" key="7">
    <source>
        <dbReference type="EMBL" id="JAS18255.1"/>
    </source>
</evidence>
<feature type="compositionally biased region" description="Low complexity" evidence="3">
    <location>
        <begin position="269"/>
        <end position="284"/>
    </location>
</feature>